<dbReference type="Pfam" id="PF00392">
    <property type="entry name" value="GntR"/>
    <property type="match status" value="1"/>
</dbReference>
<keyword evidence="2" id="KW-0238">DNA-binding</keyword>
<dbReference type="InterPro" id="IPR024370">
    <property type="entry name" value="PBP_domain"/>
</dbReference>
<accession>A0ABS6UT41</accession>
<sequence>MARYVEIAEQIAHRIRTGELAAGVDLPAVREHAREHATTTSTVARAYGYLADHAIITLGDRRRARVPADGAIAAARLLDADRVFRLAGSDDPALQLLLDRVGPAVVPVGTRGSFQGLRALARGDADGAAIHLRHYTGAYNAPYARALLRGRHPHLLHLWRREQGLIVPAGNPHHLTSPADLAGRLVARREPGAGTRVLLDQLLLATGTGPHTLQGPQLDSHLEIALAVASGIADTALGLRATAADLGLDFIPLAWEFYDIALPGAALGAARPLLTAITDPDVQAAITALGGYDLTTAGTLTDLTSSIPTARGADRHDPSLGAAAATAAGR</sequence>
<keyword evidence="3" id="KW-0804">Transcription</keyword>
<comment type="caution">
    <text evidence="5">The sequence shown here is derived from an EMBL/GenBank/DDBJ whole genome shotgun (WGS) entry which is preliminary data.</text>
</comment>
<evidence type="ECO:0000313" key="5">
    <source>
        <dbReference type="EMBL" id="MBW0135028.1"/>
    </source>
</evidence>
<evidence type="ECO:0000256" key="1">
    <source>
        <dbReference type="ARBA" id="ARBA00023015"/>
    </source>
</evidence>
<reference evidence="5 6" key="1">
    <citation type="submission" date="2020-11" db="EMBL/GenBank/DDBJ databases">
        <title>Pseudonocardia abyssalis sp. nov. and Pseudonocardia oceani sp. nov., description and phylogenomic analysis of two novel actinomycetes isolated from the deep Southern Ocean.</title>
        <authorList>
            <person name="Parra J."/>
        </authorList>
    </citation>
    <scope>NUCLEOTIDE SEQUENCE [LARGE SCALE GENOMIC DNA]</scope>
    <source>
        <strain evidence="5 6">KRD-168</strain>
    </source>
</reference>
<dbReference type="Pfam" id="PF12727">
    <property type="entry name" value="PBP_like"/>
    <property type="match status" value="1"/>
</dbReference>
<dbReference type="RefSeq" id="WP_218605690.1">
    <property type="nucleotide sequence ID" value="NZ_JADQDJ010000405.1"/>
</dbReference>
<protein>
    <submittedName>
        <fullName evidence="5">GntR family transcriptional regulator</fullName>
    </submittedName>
</protein>
<dbReference type="PROSITE" id="PS50949">
    <property type="entry name" value="HTH_GNTR"/>
    <property type="match status" value="1"/>
</dbReference>
<dbReference type="InterPro" id="IPR000524">
    <property type="entry name" value="Tscrpt_reg_HTH_GntR"/>
</dbReference>
<keyword evidence="6" id="KW-1185">Reference proteome</keyword>
<keyword evidence="1" id="KW-0805">Transcription regulation</keyword>
<name>A0ABS6UT41_9PSEU</name>
<feature type="domain" description="HTH gntR-type" evidence="4">
    <location>
        <begin position="1"/>
        <end position="69"/>
    </location>
</feature>
<evidence type="ECO:0000256" key="3">
    <source>
        <dbReference type="ARBA" id="ARBA00023163"/>
    </source>
</evidence>
<dbReference type="Proteomes" id="UP000694287">
    <property type="component" value="Unassembled WGS sequence"/>
</dbReference>
<evidence type="ECO:0000313" key="6">
    <source>
        <dbReference type="Proteomes" id="UP000694287"/>
    </source>
</evidence>
<organism evidence="5 6">
    <name type="scientific">Pseudonocardia abyssalis</name>
    <dbReference type="NCBI Taxonomy" id="2792008"/>
    <lineage>
        <taxon>Bacteria</taxon>
        <taxon>Bacillati</taxon>
        <taxon>Actinomycetota</taxon>
        <taxon>Actinomycetes</taxon>
        <taxon>Pseudonocardiales</taxon>
        <taxon>Pseudonocardiaceae</taxon>
        <taxon>Pseudonocardia</taxon>
    </lineage>
</organism>
<dbReference type="PANTHER" id="PTHR38431:SF1">
    <property type="entry name" value="BLL2305 PROTEIN"/>
    <property type="match status" value="1"/>
</dbReference>
<evidence type="ECO:0000256" key="2">
    <source>
        <dbReference type="ARBA" id="ARBA00023125"/>
    </source>
</evidence>
<proteinExistence type="predicted"/>
<gene>
    <name evidence="5" type="ORF">I4I81_12275</name>
</gene>
<dbReference type="SMART" id="SM00345">
    <property type="entry name" value="HTH_GNTR"/>
    <property type="match status" value="1"/>
</dbReference>
<dbReference type="PANTHER" id="PTHR38431">
    <property type="entry name" value="BLL2305 PROTEIN"/>
    <property type="match status" value="1"/>
</dbReference>
<dbReference type="EMBL" id="JADQDK010000001">
    <property type="protein sequence ID" value="MBW0135028.1"/>
    <property type="molecule type" value="Genomic_DNA"/>
</dbReference>
<evidence type="ECO:0000259" key="4">
    <source>
        <dbReference type="PROSITE" id="PS50949"/>
    </source>
</evidence>